<evidence type="ECO:0000313" key="5">
    <source>
        <dbReference type="EMBL" id="QHW00380.1"/>
    </source>
</evidence>
<protein>
    <submittedName>
        <fullName evidence="5">Heparinase</fullName>
    </submittedName>
</protein>
<dbReference type="Pfam" id="PF07940">
    <property type="entry name" value="Hepar_II_III_C"/>
    <property type="match status" value="1"/>
</dbReference>
<evidence type="ECO:0000256" key="1">
    <source>
        <dbReference type="ARBA" id="ARBA00004196"/>
    </source>
</evidence>
<sequence length="801" mass="89196">MKHNFSIFATVILLSNVDLTTVNAATNQLISAPTIGAQQTSDTNQIVAITYPPLTKREGEGLKLPIPPAQHPRLYLRAEDIPELKKKATSPLLKDCWKKIVSAAALSTDGYLPLTGETHNNNVAVSNAIEAKAFLSVLNNDQKLGRAAIDALLHYYGTLKINPKRPDVTREIGRAIVTGSMVYDWCYPVLTPAEKTILIGRMETLATTMEIEWPAIKGSSLTSHTVEAQLSRDMLSLAIATYDEKPIIYNRVVGRIFAEFVPARAFYYPAGYHHQGSAYGAYRFNWEMYATFIFDRMGYPNVYGRAQQKVPYYFIYSRRPDGQLLRNGDDYSEHSHTFGQWWQLGQSALLLAGSYHNDPIVLAEALKERTVGDNRDYLFEFLFFNWASLRPKADAPVTKASLPLTNYFAPPFGAMIARTGWQDGLASPSVVAEMKVQAYNFTNHQHLDAGSFQLYYKGPLAVQSGVYQGKNGTYGDEHFKNYAQRSIAHNTLLIYDPAEKFTWHKRAIRNDGGQQFPNEAHEPENLTELLTQGYKTGEVQAHAVGPDSLRPEFSYLKGELSAAYSAKVKSVRRSFVFLNFNDATIPAALLVFDHVTAADSTFKKYWLLHSVEEPVIKGAQATVKRTGRGYKGKLLNTTLLPTQDNLTIEKVGGEGREYDVFGTNYPQPVANPSTRAADSAAWRIQVSPKKAARTNLFLNVMQLMDSNVTPSTARLPQKLETDLFTGARLGDRIVLLSKTGTAIGIPFTLKVTGKGVFTVLITDVQTGDWQVRSKSTNKVIKNDSQVLYFRVSAGEYTVSKK</sequence>
<dbReference type="GO" id="GO:0030313">
    <property type="term" value="C:cell envelope"/>
    <property type="evidence" value="ECO:0007669"/>
    <property type="project" value="UniProtKB-SubCell"/>
</dbReference>
<keyword evidence="2" id="KW-0732">Signal</keyword>
<dbReference type="KEGG" id="senf:GJR95_37505"/>
<evidence type="ECO:0000313" key="6">
    <source>
        <dbReference type="Proteomes" id="UP000464577"/>
    </source>
</evidence>
<dbReference type="SUPFAM" id="SSF48230">
    <property type="entry name" value="Chondroitin AC/alginate lyase"/>
    <property type="match status" value="1"/>
</dbReference>
<evidence type="ECO:0000259" key="4">
    <source>
        <dbReference type="Pfam" id="PF18675"/>
    </source>
</evidence>
<comment type="subcellular location">
    <subcellularLocation>
        <location evidence="1">Cell envelope</location>
    </subcellularLocation>
</comment>
<reference evidence="5 6" key="1">
    <citation type="submission" date="2019-11" db="EMBL/GenBank/DDBJ databases">
        <title>Spirosoma endbachense sp. nov., isolated from a natural salt meadow.</title>
        <authorList>
            <person name="Rojas J."/>
            <person name="Ambika Manirajan B."/>
            <person name="Ratering S."/>
            <person name="Suarez C."/>
            <person name="Geissler-Plaum R."/>
            <person name="Schnell S."/>
        </authorList>
    </citation>
    <scope>NUCLEOTIDE SEQUENCE [LARGE SCALE GENOMIC DNA]</scope>
    <source>
        <strain evidence="5 6">I-24</strain>
    </source>
</reference>
<organism evidence="5 6">
    <name type="scientific">Spirosoma endbachense</name>
    <dbReference type="NCBI Taxonomy" id="2666025"/>
    <lineage>
        <taxon>Bacteria</taxon>
        <taxon>Pseudomonadati</taxon>
        <taxon>Bacteroidota</taxon>
        <taxon>Cytophagia</taxon>
        <taxon>Cytophagales</taxon>
        <taxon>Cytophagaceae</taxon>
        <taxon>Spirosoma</taxon>
    </lineage>
</organism>
<gene>
    <name evidence="5" type="ORF">GJR95_37505</name>
</gene>
<name>A0A6P1W8N1_9BACT</name>
<feature type="domain" description="Heparinase II/III-like C-terminal" evidence="3">
    <location>
        <begin position="441"/>
        <end position="538"/>
    </location>
</feature>
<dbReference type="AlphaFoldDB" id="A0A6P1W8N1"/>
<dbReference type="Pfam" id="PF18675">
    <property type="entry name" value="HepII_C"/>
    <property type="match status" value="1"/>
</dbReference>
<feature type="chain" id="PRO_5026947774" evidence="2">
    <location>
        <begin position="25"/>
        <end position="801"/>
    </location>
</feature>
<proteinExistence type="predicted"/>
<dbReference type="InterPro" id="IPR008929">
    <property type="entry name" value="Chondroitin_lyas"/>
</dbReference>
<accession>A0A6P1W8N1</accession>
<dbReference type="Gene3D" id="2.60.40.2750">
    <property type="match status" value="1"/>
</dbReference>
<feature type="signal peptide" evidence="2">
    <location>
        <begin position="1"/>
        <end position="24"/>
    </location>
</feature>
<dbReference type="InterPro" id="IPR040925">
    <property type="entry name" value="HepII_C"/>
</dbReference>
<evidence type="ECO:0000259" key="3">
    <source>
        <dbReference type="Pfam" id="PF07940"/>
    </source>
</evidence>
<dbReference type="Gene3D" id="2.70.98.70">
    <property type="match status" value="1"/>
</dbReference>
<dbReference type="EMBL" id="CP045997">
    <property type="protein sequence ID" value="QHW00380.1"/>
    <property type="molecule type" value="Genomic_DNA"/>
</dbReference>
<dbReference type="RefSeq" id="WP_162390771.1">
    <property type="nucleotide sequence ID" value="NZ_CP045997.1"/>
</dbReference>
<keyword evidence="6" id="KW-1185">Reference proteome</keyword>
<dbReference type="InterPro" id="IPR054645">
    <property type="entry name" value="HepB"/>
</dbReference>
<dbReference type="GO" id="GO:0016829">
    <property type="term" value="F:lyase activity"/>
    <property type="evidence" value="ECO:0007669"/>
    <property type="project" value="InterPro"/>
</dbReference>
<evidence type="ECO:0000256" key="2">
    <source>
        <dbReference type="SAM" id="SignalP"/>
    </source>
</evidence>
<feature type="domain" description="Heparinase II C-terminal" evidence="4">
    <location>
        <begin position="720"/>
        <end position="798"/>
    </location>
</feature>
<dbReference type="Gene3D" id="1.50.10.100">
    <property type="entry name" value="Chondroitin AC/alginate lyase"/>
    <property type="match status" value="1"/>
</dbReference>
<dbReference type="Proteomes" id="UP000464577">
    <property type="component" value="Chromosome"/>
</dbReference>
<dbReference type="NCBIfam" id="NF045571">
    <property type="entry name" value="HepHepsulflyase"/>
    <property type="match status" value="1"/>
</dbReference>
<dbReference type="InterPro" id="IPR012480">
    <property type="entry name" value="Hepar_II_III_C"/>
</dbReference>